<dbReference type="GO" id="GO:0016757">
    <property type="term" value="F:glycosyltransferase activity"/>
    <property type="evidence" value="ECO:0007669"/>
    <property type="project" value="UniProtKB-KW"/>
</dbReference>
<comment type="caution">
    <text evidence="2">The sequence shown here is derived from an EMBL/GenBank/DDBJ whole genome shotgun (WGS) entry which is preliminary data.</text>
</comment>
<reference evidence="2 3" key="1">
    <citation type="submission" date="2019-06" db="EMBL/GenBank/DDBJ databases">
        <title>Genomic Encyclopedia of Type Strains, Phase IV (KMG-V): Genome sequencing to study the core and pangenomes of soil and plant-associated prokaryotes.</title>
        <authorList>
            <person name="Whitman W."/>
        </authorList>
    </citation>
    <scope>NUCLEOTIDE SEQUENCE [LARGE SCALE GENOMIC DNA]</scope>
    <source>
        <strain evidence="2 3">BR 11650</strain>
    </source>
</reference>
<feature type="domain" description="Glycosyltransferase 2-like" evidence="1">
    <location>
        <begin position="249"/>
        <end position="409"/>
    </location>
</feature>
<dbReference type="InterPro" id="IPR001173">
    <property type="entry name" value="Glyco_trans_2-like"/>
</dbReference>
<dbReference type="PANTHER" id="PTHR43179">
    <property type="entry name" value="RHAMNOSYLTRANSFERASE WBBL"/>
    <property type="match status" value="1"/>
</dbReference>
<gene>
    <name evidence="2" type="ORF">FBZ83_116112</name>
</gene>
<keyword evidence="2" id="KW-0808">Transferase</keyword>
<evidence type="ECO:0000313" key="2">
    <source>
        <dbReference type="EMBL" id="TWA77117.1"/>
    </source>
</evidence>
<dbReference type="Gene3D" id="3.90.550.10">
    <property type="entry name" value="Spore Coat Polysaccharide Biosynthesis Protein SpsA, Chain A"/>
    <property type="match status" value="2"/>
</dbReference>
<dbReference type="Proteomes" id="UP000318529">
    <property type="component" value="Unassembled WGS sequence"/>
</dbReference>
<evidence type="ECO:0000259" key="1">
    <source>
        <dbReference type="Pfam" id="PF00535"/>
    </source>
</evidence>
<feature type="domain" description="Glycosyltransferase 2-like" evidence="1">
    <location>
        <begin position="509"/>
        <end position="687"/>
    </location>
</feature>
<dbReference type="Pfam" id="PF00535">
    <property type="entry name" value="Glycos_transf_2"/>
    <property type="match status" value="2"/>
</dbReference>
<dbReference type="SUPFAM" id="SSF53448">
    <property type="entry name" value="Nucleotide-diphospho-sugar transferases"/>
    <property type="match status" value="2"/>
</dbReference>
<sequence>MKDLGSYRLRRLRRPVRLLSPQSMTSTLGATLGAALTRVLGAGKGAGRFYRYRLHRMTLEPLHDLKADPAGGYESIGGDPAFLLRSDRGRAPRDWCVISYTVRRASAPVTPVLYVDEGDGFTDRSVIRLPVDTTGTIRQLVCLPQGTRALRFDPATRPLSFDIADFTICEIGKGNLVLDHMRRHRPLPVLMHLWRHGWTATKQRVLQEMQPGKTADYETWIRLYDALVPEELAAIRADVARLAWRPLISVVMPVHDTPESFLREALESVLEQLYPDWELCIADDASTAPHVPALLAEYQARDHRIKVVRRARNGHISAASNSALELATGEFVALMDHDDRLTPHALYMIVAELNRHPDADILYSDEDKIDARGRRHDPYFKSDFNLDLLHGQNMINHLGVFRRSVVERIGGFREGFEGSQDYDLTLRAVEATVPERIRHIPAVLYHWRVFPESTAFSMVDLPRATAAAHRALTEHFQRRGVQASVEVSPSTHRFTRIRYALPDPPPRVSLIVPTRDKVGLLKGCVDGLLQRTDYPDLEVIIVDNNSEEAKTFAYFDTLKDEPRVRILRCEAPFNYSAINNFAVARATGPVIGLINNDIEVIGPDWLTEMVGHALRPEVGAVGAKLYYADGTIQHAGVITGIGGVAGHGHKGLPRDAHGYFSRAQLTQNLSSVTAACMVMRKAVFDEVGGLDDKNLAVAFNDVDFCLRLREAGYLVVWTPFAELYHLESASRGPDTAPDKVQRFNAEAAYMSRRWGDRMARDPYYNPNLTLDSEDLELAFPPRVTKPWFDKEST</sequence>
<name>A0A560BWX5_AZOBR</name>
<evidence type="ECO:0000313" key="3">
    <source>
        <dbReference type="Proteomes" id="UP000318529"/>
    </source>
</evidence>
<dbReference type="CDD" id="cd04186">
    <property type="entry name" value="GT_2_like_c"/>
    <property type="match status" value="1"/>
</dbReference>
<dbReference type="AlphaFoldDB" id="A0A560BWX5"/>
<organism evidence="2 3">
    <name type="scientific">Azospirillum brasilense</name>
    <dbReference type="NCBI Taxonomy" id="192"/>
    <lineage>
        <taxon>Bacteria</taxon>
        <taxon>Pseudomonadati</taxon>
        <taxon>Pseudomonadota</taxon>
        <taxon>Alphaproteobacteria</taxon>
        <taxon>Rhodospirillales</taxon>
        <taxon>Azospirillaceae</taxon>
        <taxon>Azospirillum</taxon>
    </lineage>
</organism>
<dbReference type="PANTHER" id="PTHR43179:SF7">
    <property type="entry name" value="RHAMNOSYLTRANSFERASE WBBL"/>
    <property type="match status" value="1"/>
</dbReference>
<accession>A0A560BWX5</accession>
<dbReference type="InterPro" id="IPR029044">
    <property type="entry name" value="Nucleotide-diphossugar_trans"/>
</dbReference>
<protein>
    <submittedName>
        <fullName evidence="2">GT2 family glycosyltransferase</fullName>
    </submittedName>
</protein>
<dbReference type="CDD" id="cd04184">
    <property type="entry name" value="GT2_RfbC_Mx_like"/>
    <property type="match status" value="1"/>
</dbReference>
<dbReference type="EMBL" id="VITH01000016">
    <property type="protein sequence ID" value="TWA77117.1"/>
    <property type="molecule type" value="Genomic_DNA"/>
</dbReference>
<proteinExistence type="predicted"/>